<keyword evidence="1" id="KW-1133">Transmembrane helix</keyword>
<proteinExistence type="predicted"/>
<dbReference type="RefSeq" id="WP_257741671.1">
    <property type="nucleotide sequence ID" value="NZ_CP096115.1"/>
</dbReference>
<evidence type="ECO:0000313" key="3">
    <source>
        <dbReference type="Proteomes" id="UP001060368"/>
    </source>
</evidence>
<name>A0A9E7PK71_9EURY</name>
<evidence type="ECO:0000313" key="2">
    <source>
        <dbReference type="EMBL" id="UUX91519.1"/>
    </source>
</evidence>
<dbReference type="GeneID" id="74307847"/>
<dbReference type="EMBL" id="CP096115">
    <property type="protein sequence ID" value="UUX91519.1"/>
    <property type="molecule type" value="Genomic_DNA"/>
</dbReference>
<feature type="transmembrane region" description="Helical" evidence="1">
    <location>
        <begin position="272"/>
        <end position="292"/>
    </location>
</feature>
<accession>A0A9E7PK71</accession>
<dbReference type="Proteomes" id="UP001060368">
    <property type="component" value="Chromosome"/>
</dbReference>
<protein>
    <submittedName>
        <fullName evidence="2">Uncharacterized protein</fullName>
    </submittedName>
</protein>
<keyword evidence="1" id="KW-0812">Transmembrane</keyword>
<keyword evidence="1" id="KW-0472">Membrane</keyword>
<dbReference type="AlphaFoldDB" id="A0A9E7PK71"/>
<organism evidence="2 3">
    <name type="scientific">Methanoplanus endosymbiosus</name>
    <dbReference type="NCBI Taxonomy" id="33865"/>
    <lineage>
        <taxon>Archaea</taxon>
        <taxon>Methanobacteriati</taxon>
        <taxon>Methanobacteriota</taxon>
        <taxon>Stenosarchaea group</taxon>
        <taxon>Methanomicrobia</taxon>
        <taxon>Methanomicrobiales</taxon>
        <taxon>Methanomicrobiaceae</taxon>
        <taxon>Methanoplanus</taxon>
    </lineage>
</organism>
<keyword evidence="3" id="KW-1185">Reference proteome</keyword>
<dbReference type="KEGG" id="mend:L6E24_09055"/>
<gene>
    <name evidence="2" type="ORF">L6E24_09055</name>
</gene>
<sequence>MKKSSKCVLLLLIVSLLAVNASAVILEENYKGKVSRLDPSKEIMTMQVSEVYEGGQWVTYAKSSLKNNIVAGSTDNPHIYNELKQGDLVEACILGGAGGEWVAVGKISSAGTTESRLTMEFGDPSKLVSPYYDGYSIEYTTTPDCNECEGTVCAAPSATVTVYKGGNQIEKRTLSEGMTHIFGYYSENQYVLKITYNFGEASSSTCPGAEMMMGPQEISDFTIYDMQRSTILAGEIPEETTATEIPTVIQTEVPATPAPTLPPTPSTTSSPGFAGFAAMGGIAAAFILFAAFRRD</sequence>
<reference evidence="2" key="1">
    <citation type="submission" date="2022-04" db="EMBL/GenBank/DDBJ databases">
        <title>Complete genome of Methanoplanus endosymbiosus DSM 3599.</title>
        <authorList>
            <person name="Chen S.-C."/>
            <person name="You Y.-T."/>
            <person name="Zhou Y.-Z."/>
            <person name="Lai M.-C."/>
        </authorList>
    </citation>
    <scope>NUCLEOTIDE SEQUENCE</scope>
    <source>
        <strain evidence="2">DSM 3599</strain>
    </source>
</reference>
<evidence type="ECO:0000256" key="1">
    <source>
        <dbReference type="SAM" id="Phobius"/>
    </source>
</evidence>